<proteinExistence type="predicted"/>
<organism evidence="2 3">
    <name type="scientific">Limnochorda pilosa</name>
    <dbReference type="NCBI Taxonomy" id="1555112"/>
    <lineage>
        <taxon>Bacteria</taxon>
        <taxon>Bacillati</taxon>
        <taxon>Bacillota</taxon>
        <taxon>Limnochordia</taxon>
        <taxon>Limnochordales</taxon>
        <taxon>Limnochordaceae</taxon>
        <taxon>Limnochorda</taxon>
    </lineage>
</organism>
<feature type="compositionally biased region" description="Basic and acidic residues" evidence="1">
    <location>
        <begin position="27"/>
        <end position="36"/>
    </location>
</feature>
<protein>
    <submittedName>
        <fullName evidence="2">Uncharacterized protein</fullName>
    </submittedName>
</protein>
<accession>A0A0K2SQV5</accession>
<dbReference type="EMBL" id="AP014924">
    <property type="protein sequence ID" value="BAS29392.1"/>
    <property type="molecule type" value="Genomic_DNA"/>
</dbReference>
<name>A0A0K2SQV5_LIMPI</name>
<reference evidence="3" key="1">
    <citation type="submission" date="2015-07" db="EMBL/GenBank/DDBJ databases">
        <title>Complete genome sequence and phylogenetic analysis of Limnochorda pilosa.</title>
        <authorList>
            <person name="Watanabe M."/>
            <person name="Kojima H."/>
            <person name="Fukui M."/>
        </authorList>
    </citation>
    <scope>NUCLEOTIDE SEQUENCE [LARGE SCALE GENOMIC DNA]</scope>
    <source>
        <strain evidence="3">HC45</strain>
    </source>
</reference>
<evidence type="ECO:0000313" key="2">
    <source>
        <dbReference type="EMBL" id="BAS29392.1"/>
    </source>
</evidence>
<sequence>MWKNPVYDVEELLLEPVFRTEPLPSERLPHDDRADDPPIEPEALGIDGRPYVGPSGTPND</sequence>
<dbReference type="AlphaFoldDB" id="A0A0K2SQV5"/>
<dbReference type="STRING" id="1555112.LIP_3583"/>
<reference evidence="3" key="2">
    <citation type="journal article" date="2016" name="Int. J. Syst. Evol. Microbiol.">
        <title>Complete genome sequence and cell structure of Limnochorda pilosa, a Gram-negative spore-former within the phylum Firmicutes.</title>
        <authorList>
            <person name="Watanabe M."/>
            <person name="Kojima H."/>
            <person name="Fukui M."/>
        </authorList>
    </citation>
    <scope>NUCLEOTIDE SEQUENCE [LARGE SCALE GENOMIC DNA]</scope>
    <source>
        <strain evidence="3">HC45</strain>
    </source>
</reference>
<evidence type="ECO:0000313" key="3">
    <source>
        <dbReference type="Proteomes" id="UP000065807"/>
    </source>
</evidence>
<gene>
    <name evidence="2" type="ORF">LIP_3583</name>
</gene>
<evidence type="ECO:0000256" key="1">
    <source>
        <dbReference type="SAM" id="MobiDB-lite"/>
    </source>
</evidence>
<dbReference type="KEGG" id="lpil:LIP_3583"/>
<dbReference type="Proteomes" id="UP000065807">
    <property type="component" value="Chromosome"/>
</dbReference>
<keyword evidence="3" id="KW-1185">Reference proteome</keyword>
<feature type="region of interest" description="Disordered" evidence="1">
    <location>
        <begin position="21"/>
        <end position="60"/>
    </location>
</feature>